<dbReference type="Pfam" id="PF02661">
    <property type="entry name" value="Fic"/>
    <property type="match status" value="1"/>
</dbReference>
<organism evidence="2 3">
    <name type="scientific">Candidatus Ethanoperedens thermophilum</name>
    <dbReference type="NCBI Taxonomy" id="2766897"/>
    <lineage>
        <taxon>Archaea</taxon>
        <taxon>Methanobacteriati</taxon>
        <taxon>Methanobacteriota</taxon>
        <taxon>Stenosarchaea group</taxon>
        <taxon>Methanomicrobia</taxon>
        <taxon>Methanosarcinales</taxon>
        <taxon>Methanosarcinales incertae sedis</taxon>
        <taxon>GOM Arc I cluster</taxon>
        <taxon>Candidatus Ethanoperedens</taxon>
    </lineage>
</organism>
<dbReference type="Proteomes" id="UP000606580">
    <property type="component" value="Unassembled WGS sequence"/>
</dbReference>
<sequence>MYITVRLPEKPPSDEEINKLVGQNDIKSIEELRPYLDIVNSKYLHWDELPMRFKDIKSNLKLLWSYAKLVREFNTRRITLDGLILRYVPTPQIEKSLHGLDMWVGGKFDFESQMPSVDLKRKYLVNSLMEEAIASSQLEGAVTTRVVAKQMLRENRKPRNHSEQMIMNNYITMIYIKENMQPNQPLTLELIKKIHKMITKDTLENKAYEGVFRTDNEVKVFSRDSGQIIYEPPNYKSINKLIEQVCGFANTEPIEFYLHPIVKAIVLHYMIGYIHPFCDGNGRTARALFYWYLISQKYNWLEYVALSTAIKNAPSQYIRAYLYSETDNNDITYFVKFNLRQLNIALISFEEYVEKTRSENKKIFETIKKNRNLNFRQADVIITLSKNERPTTVREMQERYDITYQTARTDLLGLAKLGYLRKHTRGKQFIFLLDKDKCIE</sequence>
<dbReference type="SUPFAM" id="SSF140931">
    <property type="entry name" value="Fic-like"/>
    <property type="match status" value="1"/>
</dbReference>
<gene>
    <name evidence="2" type="ORF">GIS02_03080</name>
</gene>
<dbReference type="InterPro" id="IPR036597">
    <property type="entry name" value="Fido-like_dom_sf"/>
</dbReference>
<evidence type="ECO:0000313" key="2">
    <source>
        <dbReference type="EMBL" id="NMG83174.1"/>
    </source>
</evidence>
<comment type="caution">
    <text evidence="2">The sequence shown here is derived from an EMBL/GenBank/DDBJ whole genome shotgun (WGS) entry which is preliminary data.</text>
</comment>
<accession>A0A848D9Z9</accession>
<dbReference type="AlphaFoldDB" id="A0A848D9Z9"/>
<protein>
    <recommendedName>
        <fullName evidence="1">Fido domain-containing protein</fullName>
    </recommendedName>
</protein>
<feature type="domain" description="Fido" evidence="1">
    <location>
        <begin position="186"/>
        <end position="340"/>
    </location>
</feature>
<dbReference type="PROSITE" id="PS51459">
    <property type="entry name" value="FIDO"/>
    <property type="match status" value="1"/>
</dbReference>
<proteinExistence type="predicted"/>
<name>A0A848D9Z9_9EURY</name>
<evidence type="ECO:0000313" key="3">
    <source>
        <dbReference type="Proteomes" id="UP000606580"/>
    </source>
</evidence>
<dbReference type="Gene3D" id="1.10.3290.10">
    <property type="entry name" value="Fido-like domain"/>
    <property type="match status" value="1"/>
</dbReference>
<dbReference type="SUPFAM" id="SSF46785">
    <property type="entry name" value="Winged helix' DNA-binding domain"/>
    <property type="match status" value="1"/>
</dbReference>
<dbReference type="InterPro" id="IPR036390">
    <property type="entry name" value="WH_DNA-bd_sf"/>
</dbReference>
<dbReference type="InterPro" id="IPR040198">
    <property type="entry name" value="Fido_containing"/>
</dbReference>
<dbReference type="PANTHER" id="PTHR13504">
    <property type="entry name" value="FIDO DOMAIN-CONTAINING PROTEIN DDB_G0283145"/>
    <property type="match status" value="1"/>
</dbReference>
<dbReference type="PANTHER" id="PTHR13504:SF38">
    <property type="entry name" value="FIDO DOMAIN-CONTAINING PROTEIN"/>
    <property type="match status" value="1"/>
</dbReference>
<dbReference type="EMBL" id="WNEG01000057">
    <property type="protein sequence ID" value="NMG83174.1"/>
    <property type="molecule type" value="Genomic_DNA"/>
</dbReference>
<evidence type="ECO:0000259" key="1">
    <source>
        <dbReference type="PROSITE" id="PS51459"/>
    </source>
</evidence>
<dbReference type="InterPro" id="IPR003812">
    <property type="entry name" value="Fido"/>
</dbReference>
<reference evidence="2" key="1">
    <citation type="journal article" date="2020" name="MBio">
        <title>'Candidatus Ethanoperedens,' a Thermophilic Genus of Archaea Mediating the Anaerobic Oxidation of Ethane.</title>
        <authorList>
            <person name="Hahn C.J."/>
            <person name="Laso-Perez R."/>
            <person name="Vulcano F."/>
            <person name="Vaziourakis K.M."/>
            <person name="Stokke R."/>
            <person name="Steen I.H."/>
            <person name="Teske A."/>
            <person name="Boetius A."/>
            <person name="Liebeke M."/>
            <person name="Amann R."/>
            <person name="Knittel K."/>
            <person name="Wegener G."/>
        </authorList>
    </citation>
    <scope>NUCLEOTIDE SEQUENCE</scope>
    <source>
        <strain evidence="2">GoM-Arc1-LC-WB58</strain>
    </source>
</reference>